<evidence type="ECO:0000259" key="11">
    <source>
        <dbReference type="PROSITE" id="PS50011"/>
    </source>
</evidence>
<dbReference type="Pfam" id="PF08263">
    <property type="entry name" value="LRRNT_2"/>
    <property type="match status" value="1"/>
</dbReference>
<feature type="compositionally biased region" description="Acidic residues" evidence="8">
    <location>
        <begin position="680"/>
        <end position="689"/>
    </location>
</feature>
<dbReference type="Pfam" id="PF00560">
    <property type="entry name" value="LRR_1"/>
    <property type="match status" value="2"/>
</dbReference>
<feature type="compositionally biased region" description="Polar residues" evidence="8">
    <location>
        <begin position="690"/>
        <end position="708"/>
    </location>
</feature>
<dbReference type="FunFam" id="1.10.510.10:FF:000095">
    <property type="entry name" value="protein STRUBBELIG-RECEPTOR FAMILY 8"/>
    <property type="match status" value="1"/>
</dbReference>
<evidence type="ECO:0000256" key="2">
    <source>
        <dbReference type="ARBA" id="ARBA00022614"/>
    </source>
</evidence>
<dbReference type="GO" id="GO:0004672">
    <property type="term" value="F:protein kinase activity"/>
    <property type="evidence" value="ECO:0007669"/>
    <property type="project" value="InterPro"/>
</dbReference>
<dbReference type="Pfam" id="PF07714">
    <property type="entry name" value="PK_Tyr_Ser-Thr"/>
    <property type="match status" value="1"/>
</dbReference>
<dbReference type="SMART" id="SM00369">
    <property type="entry name" value="LRR_TYP"/>
    <property type="match status" value="3"/>
</dbReference>
<reference evidence="12 13" key="1">
    <citation type="journal article" date="2021" name="Hortic Res">
        <title>Chromosome-scale assembly of the Dendrobium chrysotoxum genome enhances the understanding of orchid evolution.</title>
        <authorList>
            <person name="Zhang Y."/>
            <person name="Zhang G.Q."/>
            <person name="Zhang D."/>
            <person name="Liu X.D."/>
            <person name="Xu X.Y."/>
            <person name="Sun W.H."/>
            <person name="Yu X."/>
            <person name="Zhu X."/>
            <person name="Wang Z.W."/>
            <person name="Zhao X."/>
            <person name="Zhong W.Y."/>
            <person name="Chen H."/>
            <person name="Yin W.L."/>
            <person name="Huang T."/>
            <person name="Niu S.C."/>
            <person name="Liu Z.J."/>
        </authorList>
    </citation>
    <scope>NUCLEOTIDE SEQUENCE [LARGE SCALE GENOMIC DNA]</scope>
    <source>
        <strain evidence="12">Lindl</strain>
    </source>
</reference>
<dbReference type="InterPro" id="IPR001611">
    <property type="entry name" value="Leu-rich_rpt"/>
</dbReference>
<dbReference type="CDD" id="cd14066">
    <property type="entry name" value="STKc_IRAK"/>
    <property type="match status" value="1"/>
</dbReference>
<keyword evidence="2" id="KW-0433">Leucine-rich repeat</keyword>
<dbReference type="PROSITE" id="PS50011">
    <property type="entry name" value="PROTEIN_KINASE_DOM"/>
    <property type="match status" value="1"/>
</dbReference>
<keyword evidence="13" id="KW-1185">Reference proteome</keyword>
<evidence type="ECO:0000256" key="4">
    <source>
        <dbReference type="ARBA" id="ARBA00022729"/>
    </source>
</evidence>
<dbReference type="AlphaFoldDB" id="A0AAV7H679"/>
<comment type="subcellular location">
    <subcellularLocation>
        <location evidence="1">Membrane</location>
    </subcellularLocation>
</comment>
<dbReference type="Proteomes" id="UP000775213">
    <property type="component" value="Unassembled WGS sequence"/>
</dbReference>
<feature type="domain" description="Protein kinase" evidence="11">
    <location>
        <begin position="398"/>
        <end position="673"/>
    </location>
</feature>
<evidence type="ECO:0000256" key="6">
    <source>
        <dbReference type="ARBA" id="ARBA00022989"/>
    </source>
</evidence>
<feature type="transmembrane region" description="Helical" evidence="9">
    <location>
        <begin position="282"/>
        <end position="307"/>
    </location>
</feature>
<dbReference type="InterPro" id="IPR001245">
    <property type="entry name" value="Ser-Thr/Tyr_kinase_cat_dom"/>
</dbReference>
<evidence type="ECO:0000256" key="10">
    <source>
        <dbReference type="SAM" id="SignalP"/>
    </source>
</evidence>
<evidence type="ECO:0000256" key="7">
    <source>
        <dbReference type="ARBA" id="ARBA00023136"/>
    </source>
</evidence>
<dbReference type="InterPro" id="IPR011009">
    <property type="entry name" value="Kinase-like_dom_sf"/>
</dbReference>
<dbReference type="GO" id="GO:0005524">
    <property type="term" value="F:ATP binding"/>
    <property type="evidence" value="ECO:0007669"/>
    <property type="project" value="InterPro"/>
</dbReference>
<evidence type="ECO:0000256" key="8">
    <source>
        <dbReference type="SAM" id="MobiDB-lite"/>
    </source>
</evidence>
<feature type="compositionally biased region" description="Basic and acidic residues" evidence="8">
    <location>
        <begin position="316"/>
        <end position="330"/>
    </location>
</feature>
<dbReference type="SUPFAM" id="SSF52058">
    <property type="entry name" value="L domain-like"/>
    <property type="match status" value="1"/>
</dbReference>
<evidence type="ECO:0000256" key="1">
    <source>
        <dbReference type="ARBA" id="ARBA00004370"/>
    </source>
</evidence>
<dbReference type="InterPro" id="IPR032675">
    <property type="entry name" value="LRR_dom_sf"/>
</dbReference>
<dbReference type="EMBL" id="JAGFBR010000008">
    <property type="protein sequence ID" value="KAH0463483.1"/>
    <property type="molecule type" value="Genomic_DNA"/>
</dbReference>
<keyword evidence="7 9" id="KW-0472">Membrane</keyword>
<evidence type="ECO:0000256" key="5">
    <source>
        <dbReference type="ARBA" id="ARBA00022737"/>
    </source>
</evidence>
<keyword evidence="6 9" id="KW-1133">Transmembrane helix</keyword>
<name>A0AAV7H679_DENCH</name>
<evidence type="ECO:0000256" key="3">
    <source>
        <dbReference type="ARBA" id="ARBA00022692"/>
    </source>
</evidence>
<feature type="chain" id="PRO_5043596951" description="Protein kinase domain-containing protein" evidence="10">
    <location>
        <begin position="25"/>
        <end position="719"/>
    </location>
</feature>
<dbReference type="GO" id="GO:0016020">
    <property type="term" value="C:membrane"/>
    <property type="evidence" value="ECO:0007669"/>
    <property type="project" value="UniProtKB-SubCell"/>
</dbReference>
<organism evidence="12 13">
    <name type="scientific">Dendrobium chrysotoxum</name>
    <name type="common">Orchid</name>
    <dbReference type="NCBI Taxonomy" id="161865"/>
    <lineage>
        <taxon>Eukaryota</taxon>
        <taxon>Viridiplantae</taxon>
        <taxon>Streptophyta</taxon>
        <taxon>Embryophyta</taxon>
        <taxon>Tracheophyta</taxon>
        <taxon>Spermatophyta</taxon>
        <taxon>Magnoliopsida</taxon>
        <taxon>Liliopsida</taxon>
        <taxon>Asparagales</taxon>
        <taxon>Orchidaceae</taxon>
        <taxon>Epidendroideae</taxon>
        <taxon>Malaxideae</taxon>
        <taxon>Dendrobiinae</taxon>
        <taxon>Dendrobium</taxon>
    </lineage>
</organism>
<comment type="caution">
    <text evidence="12">The sequence shown here is derived from an EMBL/GenBank/DDBJ whole genome shotgun (WGS) entry which is preliminary data.</text>
</comment>
<feature type="region of interest" description="Disordered" evidence="8">
    <location>
        <begin position="316"/>
        <end position="365"/>
    </location>
</feature>
<dbReference type="SUPFAM" id="SSF56112">
    <property type="entry name" value="Protein kinase-like (PK-like)"/>
    <property type="match status" value="1"/>
</dbReference>
<evidence type="ECO:0000313" key="13">
    <source>
        <dbReference type="Proteomes" id="UP000775213"/>
    </source>
</evidence>
<evidence type="ECO:0000313" key="12">
    <source>
        <dbReference type="EMBL" id="KAH0463483.1"/>
    </source>
</evidence>
<dbReference type="FunFam" id="3.80.10.10:FF:000400">
    <property type="entry name" value="Nuclear pore complex protein NUP107"/>
    <property type="match status" value="1"/>
</dbReference>
<keyword evidence="4 10" id="KW-0732">Signal</keyword>
<keyword evidence="5" id="KW-0677">Repeat</keyword>
<dbReference type="InterPro" id="IPR013210">
    <property type="entry name" value="LRR_N_plant-typ"/>
</dbReference>
<gene>
    <name evidence="12" type="ORF">IEQ34_008065</name>
</gene>
<keyword evidence="3 9" id="KW-0812">Transmembrane</keyword>
<evidence type="ECO:0000256" key="9">
    <source>
        <dbReference type="SAM" id="Phobius"/>
    </source>
</evidence>
<protein>
    <recommendedName>
        <fullName evidence="11">Protein kinase domain-containing protein</fullName>
    </recommendedName>
</protein>
<feature type="signal peptide" evidence="10">
    <location>
        <begin position="1"/>
        <end position="24"/>
    </location>
</feature>
<dbReference type="InterPro" id="IPR003591">
    <property type="entry name" value="Leu-rich_rpt_typical-subtyp"/>
</dbReference>
<sequence length="719" mass="78358">MASPILSPLLLLLLLLTHIPSLSAMTDTEALIDFRNRADVHGILAANWTTSDACAGQWRGVNCSDGRVTSLFLPSLDLRGSLDSLSHLDQLRVLDLHGNRLNGTLLPLISSLRNLKFIYLSGNDLSGEIPAAIGRLSRLLRIDLSDNNLDGFIPVEALANLTRLLTLRLQNNLLSGQLPDLTVILPKLVQLNVSYNQLSGRVPDGVLEKFGLAAVTGNAGICGPTGHLPLCAFIPRDSHPSISSSPSSQSTVPSNPSFVPRSPAIIAVAGERREREGLSTGAIISIVMGNIAFFSLLCFLLFAYCCCAGHLGENDGKVDAEEGEREDYKRSSGNSFSNDDEEKRSSGKRKKKGIERNSDDGSATEAQSQLVFFEKTEGMGNIRGKKKGRRFELDELLRASAEMLGKGSIGTVYRAVLEDGEMVAVKRLKDANPCAFKDFNKYMNLIGRLSHPNIVPLRAYYYAKQEKLLIYDYLPNGTLFSILHGKRETGRVPLDWTTRVSLVLGAARGLSYIHEEYISSKIPHGNIKSSNILLDKNGKACVSDFGLSLLLNPVNATARLAGYAAPEQVETRKLSQEADVYAFGVLLLEVLTGRADSGGGGGGGLNLSLPDWVRSVVREEWTAEVFDAELMRYKNIEEEMVAMLHVALACVARQPDNRPVMADVVRMIQEIRVEQSPLAGDDDDDDNDNELNQSRRISASPSIPTTATEDGRHSCALTE</sequence>
<dbReference type="PANTHER" id="PTHR48007:SF4">
    <property type="entry name" value="LEUCINE-RICH REPEAT RECEPTOR-LIKE PROTEIN KINASE PXC1"/>
    <property type="match status" value="1"/>
</dbReference>
<dbReference type="PANTHER" id="PTHR48007">
    <property type="entry name" value="LEUCINE-RICH REPEAT RECEPTOR-LIKE PROTEIN KINASE PXC1"/>
    <property type="match status" value="1"/>
</dbReference>
<dbReference type="Gene3D" id="1.10.510.10">
    <property type="entry name" value="Transferase(Phosphotransferase) domain 1"/>
    <property type="match status" value="1"/>
</dbReference>
<dbReference type="Gene3D" id="3.80.10.10">
    <property type="entry name" value="Ribonuclease Inhibitor"/>
    <property type="match status" value="2"/>
</dbReference>
<accession>A0AAV7H679</accession>
<dbReference type="Gene3D" id="3.30.200.20">
    <property type="entry name" value="Phosphorylase Kinase, domain 1"/>
    <property type="match status" value="1"/>
</dbReference>
<dbReference type="InterPro" id="IPR046959">
    <property type="entry name" value="PRK1-6/SRF4-like"/>
</dbReference>
<proteinExistence type="predicted"/>
<feature type="region of interest" description="Disordered" evidence="8">
    <location>
        <begin position="675"/>
        <end position="719"/>
    </location>
</feature>
<dbReference type="InterPro" id="IPR000719">
    <property type="entry name" value="Prot_kinase_dom"/>
</dbReference>